<dbReference type="AlphaFoldDB" id="A0A517PNT7"/>
<name>A0A517PNT7_9PLAN</name>
<gene>
    <name evidence="2" type="ORF">HG66A1_28340</name>
</gene>
<proteinExistence type="predicted"/>
<protein>
    <submittedName>
        <fullName evidence="2">Uncharacterized protein</fullName>
    </submittedName>
</protein>
<evidence type="ECO:0000313" key="2">
    <source>
        <dbReference type="EMBL" id="QDT21041.1"/>
    </source>
</evidence>
<feature type="signal peptide" evidence="1">
    <location>
        <begin position="1"/>
        <end position="29"/>
    </location>
</feature>
<reference evidence="2 3" key="1">
    <citation type="submission" date="2019-02" db="EMBL/GenBank/DDBJ databases">
        <title>Deep-cultivation of Planctomycetes and their phenomic and genomic characterization uncovers novel biology.</title>
        <authorList>
            <person name="Wiegand S."/>
            <person name="Jogler M."/>
            <person name="Boedeker C."/>
            <person name="Pinto D."/>
            <person name="Vollmers J."/>
            <person name="Rivas-Marin E."/>
            <person name="Kohn T."/>
            <person name="Peeters S.H."/>
            <person name="Heuer A."/>
            <person name="Rast P."/>
            <person name="Oberbeckmann S."/>
            <person name="Bunk B."/>
            <person name="Jeske O."/>
            <person name="Meyerdierks A."/>
            <person name="Storesund J.E."/>
            <person name="Kallscheuer N."/>
            <person name="Luecker S."/>
            <person name="Lage O.M."/>
            <person name="Pohl T."/>
            <person name="Merkel B.J."/>
            <person name="Hornburger P."/>
            <person name="Mueller R.-W."/>
            <person name="Bruemmer F."/>
            <person name="Labrenz M."/>
            <person name="Spormann A.M."/>
            <person name="Op den Camp H."/>
            <person name="Overmann J."/>
            <person name="Amann R."/>
            <person name="Jetten M.S.M."/>
            <person name="Mascher T."/>
            <person name="Medema M.H."/>
            <person name="Devos D.P."/>
            <person name="Kaster A.-K."/>
            <person name="Ovreas L."/>
            <person name="Rohde M."/>
            <person name="Galperin M.Y."/>
            <person name="Jogler C."/>
        </authorList>
    </citation>
    <scope>NUCLEOTIDE SEQUENCE [LARGE SCALE GENOMIC DNA]</scope>
    <source>
        <strain evidence="2 3">HG66A1</strain>
    </source>
</reference>
<sequence length="177" mass="19847" precursor="true">MKSLCLKVMTVTVALGVSPLLLSAQKVTADSEVKLDPIVAEGTAHLNLDDATRARYQYMNGHWMYQTEEGKWLVHKDGAWKVADPTFYTVPPLPRPGGNPLGPYFDQFIPEYARWGAIRPIGKAYYDQFIPANGSWGYDGPIGTAYYDQFIPANSDWGYNGPIGTGYYDQYIPEYAY</sequence>
<accession>A0A517PNT7</accession>
<organism evidence="2 3">
    <name type="scientific">Gimesia chilikensis</name>
    <dbReference type="NCBI Taxonomy" id="2605989"/>
    <lineage>
        <taxon>Bacteria</taxon>
        <taxon>Pseudomonadati</taxon>
        <taxon>Planctomycetota</taxon>
        <taxon>Planctomycetia</taxon>
        <taxon>Planctomycetales</taxon>
        <taxon>Planctomycetaceae</taxon>
        <taxon>Gimesia</taxon>
    </lineage>
</organism>
<dbReference type="OrthoDB" id="9904668at2"/>
<keyword evidence="3" id="KW-1185">Reference proteome</keyword>
<evidence type="ECO:0000256" key="1">
    <source>
        <dbReference type="SAM" id="SignalP"/>
    </source>
</evidence>
<feature type="chain" id="PRO_5021911031" evidence="1">
    <location>
        <begin position="30"/>
        <end position="177"/>
    </location>
</feature>
<dbReference type="RefSeq" id="WP_145184719.1">
    <property type="nucleotide sequence ID" value="NZ_CP036266.1"/>
</dbReference>
<evidence type="ECO:0000313" key="3">
    <source>
        <dbReference type="Proteomes" id="UP000320421"/>
    </source>
</evidence>
<dbReference type="Proteomes" id="UP000320421">
    <property type="component" value="Chromosome"/>
</dbReference>
<dbReference type="EMBL" id="CP036266">
    <property type="protein sequence ID" value="QDT21041.1"/>
    <property type="molecule type" value="Genomic_DNA"/>
</dbReference>
<keyword evidence="1" id="KW-0732">Signal</keyword>